<keyword evidence="2" id="KW-1185">Reference proteome</keyword>
<evidence type="ECO:0000313" key="2">
    <source>
        <dbReference type="Proteomes" id="UP000800094"/>
    </source>
</evidence>
<dbReference type="OrthoDB" id="3792443at2759"/>
<dbReference type="AlphaFoldDB" id="A0A6A6I953"/>
<name>A0A6A6I953_9PLEO</name>
<dbReference type="RefSeq" id="XP_033681895.1">
    <property type="nucleotide sequence ID" value="XM_033825975.1"/>
</dbReference>
<organism evidence="1 2">
    <name type="scientific">Trematosphaeria pertusa</name>
    <dbReference type="NCBI Taxonomy" id="390896"/>
    <lineage>
        <taxon>Eukaryota</taxon>
        <taxon>Fungi</taxon>
        <taxon>Dikarya</taxon>
        <taxon>Ascomycota</taxon>
        <taxon>Pezizomycotina</taxon>
        <taxon>Dothideomycetes</taxon>
        <taxon>Pleosporomycetidae</taxon>
        <taxon>Pleosporales</taxon>
        <taxon>Massarineae</taxon>
        <taxon>Trematosphaeriaceae</taxon>
        <taxon>Trematosphaeria</taxon>
    </lineage>
</organism>
<accession>A0A6A6I953</accession>
<sequence>MQLPIEIREMIWEEAIRGMRYLIDSTRGRYGHHSLDAVEIRQYDEGREHRPRFLPSVCLVSKSTMAEAVAVFIRNSTFMVSSIGGNRFLEAFLTRHNSFPNIRSLRFDFFDCFPEGYEENADLALAAKCTGLATIQFTFHSSKLIHWVLEDGDDYDEDGLTSLARPVEQLVERYKLRQLLECKKLDKVIWQRKGYHYDGAEVALQNLGTWVKDQFAEKKRIITNVYP</sequence>
<evidence type="ECO:0000313" key="1">
    <source>
        <dbReference type="EMBL" id="KAF2246891.1"/>
    </source>
</evidence>
<dbReference type="Proteomes" id="UP000800094">
    <property type="component" value="Unassembled WGS sequence"/>
</dbReference>
<proteinExistence type="predicted"/>
<reference evidence="1" key="1">
    <citation type="journal article" date="2020" name="Stud. Mycol.">
        <title>101 Dothideomycetes genomes: a test case for predicting lifestyles and emergence of pathogens.</title>
        <authorList>
            <person name="Haridas S."/>
            <person name="Albert R."/>
            <person name="Binder M."/>
            <person name="Bloem J."/>
            <person name="Labutti K."/>
            <person name="Salamov A."/>
            <person name="Andreopoulos B."/>
            <person name="Baker S."/>
            <person name="Barry K."/>
            <person name="Bills G."/>
            <person name="Bluhm B."/>
            <person name="Cannon C."/>
            <person name="Castanera R."/>
            <person name="Culley D."/>
            <person name="Daum C."/>
            <person name="Ezra D."/>
            <person name="Gonzalez J."/>
            <person name="Henrissat B."/>
            <person name="Kuo A."/>
            <person name="Liang C."/>
            <person name="Lipzen A."/>
            <person name="Lutzoni F."/>
            <person name="Magnuson J."/>
            <person name="Mondo S."/>
            <person name="Nolan M."/>
            <person name="Ohm R."/>
            <person name="Pangilinan J."/>
            <person name="Park H.-J."/>
            <person name="Ramirez L."/>
            <person name="Alfaro M."/>
            <person name="Sun H."/>
            <person name="Tritt A."/>
            <person name="Yoshinaga Y."/>
            <person name="Zwiers L.-H."/>
            <person name="Turgeon B."/>
            <person name="Goodwin S."/>
            <person name="Spatafora J."/>
            <person name="Crous P."/>
            <person name="Grigoriev I."/>
        </authorList>
    </citation>
    <scope>NUCLEOTIDE SEQUENCE</scope>
    <source>
        <strain evidence="1">CBS 122368</strain>
    </source>
</reference>
<protein>
    <submittedName>
        <fullName evidence="1">Uncharacterized protein</fullName>
    </submittedName>
</protein>
<dbReference type="GeneID" id="54579305"/>
<gene>
    <name evidence="1" type="ORF">BU26DRAFT_488295</name>
</gene>
<dbReference type="EMBL" id="ML987198">
    <property type="protein sequence ID" value="KAF2246891.1"/>
    <property type="molecule type" value="Genomic_DNA"/>
</dbReference>